<feature type="region of interest" description="Disordered" evidence="1">
    <location>
        <begin position="1"/>
        <end position="24"/>
    </location>
</feature>
<keyword evidence="3" id="KW-1185">Reference proteome</keyword>
<name>A0A3D9IEN5_9BACL</name>
<proteinExistence type="predicted"/>
<dbReference type="Proteomes" id="UP000256869">
    <property type="component" value="Unassembled WGS sequence"/>
</dbReference>
<dbReference type="AlphaFoldDB" id="A0A3D9IEN5"/>
<organism evidence="2 3">
    <name type="scientific">Cohnella lupini</name>
    <dbReference type="NCBI Taxonomy" id="1294267"/>
    <lineage>
        <taxon>Bacteria</taxon>
        <taxon>Bacillati</taxon>
        <taxon>Bacillota</taxon>
        <taxon>Bacilli</taxon>
        <taxon>Bacillales</taxon>
        <taxon>Paenibacillaceae</taxon>
        <taxon>Cohnella</taxon>
    </lineage>
</organism>
<feature type="region of interest" description="Disordered" evidence="1">
    <location>
        <begin position="41"/>
        <end position="65"/>
    </location>
</feature>
<comment type="caution">
    <text evidence="2">The sequence shown here is derived from an EMBL/GenBank/DDBJ whole genome shotgun (WGS) entry which is preliminary data.</text>
</comment>
<gene>
    <name evidence="2" type="ORF">DFP95_1067</name>
</gene>
<reference evidence="2 3" key="1">
    <citation type="submission" date="2018-07" db="EMBL/GenBank/DDBJ databases">
        <title>Genomic Encyclopedia of Type Strains, Phase III (KMG-III): the genomes of soil and plant-associated and newly described type strains.</title>
        <authorList>
            <person name="Whitman W."/>
        </authorList>
    </citation>
    <scope>NUCLEOTIDE SEQUENCE [LARGE SCALE GENOMIC DNA]</scope>
    <source>
        <strain evidence="2 3">CECT 8236</strain>
    </source>
</reference>
<dbReference type="EMBL" id="QRDY01000006">
    <property type="protein sequence ID" value="RED60218.1"/>
    <property type="molecule type" value="Genomic_DNA"/>
</dbReference>
<protein>
    <submittedName>
        <fullName evidence="2">Uncharacterized protein</fullName>
    </submittedName>
</protein>
<sequence>MLNHDHDLKNLSKQRQAEWEQRITNEAEVINRPSSSRWYQRLMRKSSQKKKGCEIPSILESISRP</sequence>
<accession>A0A3D9IEN5</accession>
<evidence type="ECO:0000313" key="3">
    <source>
        <dbReference type="Proteomes" id="UP000256869"/>
    </source>
</evidence>
<evidence type="ECO:0000256" key="1">
    <source>
        <dbReference type="SAM" id="MobiDB-lite"/>
    </source>
</evidence>
<evidence type="ECO:0000313" key="2">
    <source>
        <dbReference type="EMBL" id="RED60218.1"/>
    </source>
</evidence>